<feature type="domain" description="PAC" evidence="1">
    <location>
        <begin position="337"/>
        <end position="398"/>
    </location>
</feature>
<dbReference type="Pfam" id="PF01814">
    <property type="entry name" value="Hemerythrin"/>
    <property type="match status" value="1"/>
</dbReference>
<keyword evidence="3" id="KW-1185">Reference proteome</keyword>
<protein>
    <recommendedName>
        <fullName evidence="1">PAC domain-containing protein</fullName>
    </recommendedName>
</protein>
<sequence length="404" mass="47697">MSEFIGNLSENSYKVFNLTKELIEGAQGKLLYNKYEKLISEVTPLDVMIGFDLLIKEDFEMNSVKIAVSKALNLFFKSLTSYPIPDYNNKSILFYLHKHNLKLQEKLKKLKILVKEVNHKQPIFNTEKLLFEIDELIKFTTHYHIKENILFPIIEKYFQYHGCLKIMWSIHDDIRKNLKTLQKLIESDDSNIEQFNTFIGKIFFDMHTLIFRENHILYPICYKYIDKSKLEFALIEAIDIGFHFINIDKSILKSIKLKEKTFDKIFDNLIDLDTGQLNVEQIKLIFNNLPVDITFVDENDTVRYFSTPKDRIFVRTKAIIGRKVQNCHPHESVHIVNKIIEAFKNGEKDNATFWIQMAGKFILIQYFAIRDDKGIYKGLIEVTQDITDIKKLEGEQRLLDWDNE</sequence>
<dbReference type="Proteomes" id="UP000001520">
    <property type="component" value="Chromosome"/>
</dbReference>
<dbReference type="PANTHER" id="PTHR39966:SF3">
    <property type="entry name" value="DUF438 DOMAIN-CONTAINING PROTEIN"/>
    <property type="match status" value="1"/>
</dbReference>
<evidence type="ECO:0000313" key="3">
    <source>
        <dbReference type="Proteomes" id="UP000001520"/>
    </source>
</evidence>
<evidence type="ECO:0000313" key="2">
    <source>
        <dbReference type="EMBL" id="BAI79592.1"/>
    </source>
</evidence>
<dbReference type="Pfam" id="PF13596">
    <property type="entry name" value="PAS_10"/>
    <property type="match status" value="1"/>
</dbReference>
<name>D3PAG9_DEFDS</name>
<dbReference type="RefSeq" id="WP_013006840.1">
    <property type="nucleotide sequence ID" value="NC_013939.1"/>
</dbReference>
<dbReference type="KEGG" id="ddf:DEFDS_0080"/>
<dbReference type="Gene3D" id="3.30.450.20">
    <property type="entry name" value="PAS domain"/>
    <property type="match status" value="1"/>
</dbReference>
<proteinExistence type="predicted"/>
<dbReference type="EMBL" id="AP011529">
    <property type="protein sequence ID" value="BAI79592.1"/>
    <property type="molecule type" value="Genomic_DNA"/>
</dbReference>
<dbReference type="STRING" id="639282.DEFDS_0080"/>
<dbReference type="eggNOG" id="COG2461">
    <property type="taxonomic scope" value="Bacteria"/>
</dbReference>
<dbReference type="InterPro" id="IPR000700">
    <property type="entry name" value="PAS-assoc_C"/>
</dbReference>
<dbReference type="AlphaFoldDB" id="D3PAG9"/>
<accession>D3PAG9</accession>
<dbReference type="OrthoDB" id="9769774at2"/>
<dbReference type="PROSITE" id="PS50113">
    <property type="entry name" value="PAC"/>
    <property type="match status" value="1"/>
</dbReference>
<dbReference type="HOGENOM" id="CLU_026706_1_0_0"/>
<dbReference type="GO" id="GO:0005886">
    <property type="term" value="C:plasma membrane"/>
    <property type="evidence" value="ECO:0007669"/>
    <property type="project" value="TreeGrafter"/>
</dbReference>
<dbReference type="PANTHER" id="PTHR39966">
    <property type="entry name" value="BLL2471 PROTEIN-RELATED"/>
    <property type="match status" value="1"/>
</dbReference>
<gene>
    <name evidence="2" type="ordered locus">DEFDS_0080</name>
</gene>
<evidence type="ECO:0000259" key="1">
    <source>
        <dbReference type="PROSITE" id="PS50113"/>
    </source>
</evidence>
<dbReference type="NCBIfam" id="TIGR00229">
    <property type="entry name" value="sensory_box"/>
    <property type="match status" value="1"/>
</dbReference>
<dbReference type="InterPro" id="IPR000014">
    <property type="entry name" value="PAS"/>
</dbReference>
<reference evidence="2 3" key="1">
    <citation type="journal article" date="2010" name="DNA Res.">
        <title>Bacterial lifestyle in a deep-sea hydrothermal vent chimney revealed by the genome sequence of the thermophilic bacterium Deferribacter desulfuricans SSM1.</title>
        <authorList>
            <person name="Takaki Y."/>
            <person name="Shimamura S."/>
            <person name="Nakagawa S."/>
            <person name="Fukuhara Y."/>
            <person name="Horikawa H."/>
            <person name="Ankai A."/>
            <person name="Harada T."/>
            <person name="Hosoyama A."/>
            <person name="Oguchi A."/>
            <person name="Fukui S."/>
            <person name="Fujita N."/>
            <person name="Takami H."/>
            <person name="Takai K."/>
        </authorList>
    </citation>
    <scope>NUCLEOTIDE SEQUENCE [LARGE SCALE GENOMIC DNA]</scope>
    <source>
        <strain evidence="3">DSM 14783 / JCM 11476 / NBRC 101012 / SSM1</strain>
    </source>
</reference>
<dbReference type="SUPFAM" id="SSF55785">
    <property type="entry name" value="PYP-like sensor domain (PAS domain)"/>
    <property type="match status" value="1"/>
</dbReference>
<dbReference type="InterPro" id="IPR035965">
    <property type="entry name" value="PAS-like_dom_sf"/>
</dbReference>
<dbReference type="InterPro" id="IPR012312">
    <property type="entry name" value="Hemerythrin-like"/>
</dbReference>
<organism evidence="2 3">
    <name type="scientific">Deferribacter desulfuricans (strain DSM 14783 / JCM 11476 / NBRC 101012 / SSM1)</name>
    <dbReference type="NCBI Taxonomy" id="639282"/>
    <lineage>
        <taxon>Bacteria</taxon>
        <taxon>Pseudomonadati</taxon>
        <taxon>Deferribacterota</taxon>
        <taxon>Deferribacteres</taxon>
        <taxon>Deferribacterales</taxon>
        <taxon>Deferribacteraceae</taxon>
        <taxon>Deferribacter</taxon>
    </lineage>
</organism>